<name>A0ABW0BM04_9ACTN</name>
<comment type="caution">
    <text evidence="2">The sequence shown here is derived from an EMBL/GenBank/DDBJ whole genome shotgun (WGS) entry which is preliminary data.</text>
</comment>
<protein>
    <submittedName>
        <fullName evidence="2">Septum formation family protein</fullName>
    </submittedName>
</protein>
<feature type="domain" description="Septum formation-related" evidence="1">
    <location>
        <begin position="47"/>
        <end position="249"/>
    </location>
</feature>
<keyword evidence="3" id="KW-1185">Reference proteome</keyword>
<sequence>MIRPRPFVAALIGLVSVAALLLLGPLATTSTAAARGTDPLAGAPTVGECHKLTLKGLYKKSDSSRKVRCSREHTSRVVKVLQLPDGVGWNASNDKLTRIATRKCRPSWEKTLGGTYRSRDMTSYSSAWFMPTAAQRDRGARWFSCHLVLWGGSSSLAPLPTDKVPALGALPHPDNVAACLTKQARTTCQRKHIWRATGNLVVDKNKFPGDRALRRAAIRRCPAQVSTDQFVWTYRSSILWNMGDHVVVCYSKTRR</sequence>
<organism evidence="2 3">
    <name type="scientific">Nocardioides taihuensis</name>
    <dbReference type="NCBI Taxonomy" id="1835606"/>
    <lineage>
        <taxon>Bacteria</taxon>
        <taxon>Bacillati</taxon>
        <taxon>Actinomycetota</taxon>
        <taxon>Actinomycetes</taxon>
        <taxon>Propionibacteriales</taxon>
        <taxon>Nocardioidaceae</taxon>
        <taxon>Nocardioides</taxon>
    </lineage>
</organism>
<accession>A0ABW0BM04</accession>
<dbReference type="Proteomes" id="UP001596087">
    <property type="component" value="Unassembled WGS sequence"/>
</dbReference>
<evidence type="ECO:0000259" key="1">
    <source>
        <dbReference type="Pfam" id="PF13845"/>
    </source>
</evidence>
<dbReference type="InterPro" id="IPR026004">
    <property type="entry name" value="Septum_form"/>
</dbReference>
<dbReference type="RefSeq" id="WP_378591649.1">
    <property type="nucleotide sequence ID" value="NZ_JBHSKD010000019.1"/>
</dbReference>
<proteinExistence type="predicted"/>
<dbReference type="EMBL" id="JBHSKD010000019">
    <property type="protein sequence ID" value="MFC5178110.1"/>
    <property type="molecule type" value="Genomic_DNA"/>
</dbReference>
<evidence type="ECO:0000313" key="2">
    <source>
        <dbReference type="EMBL" id="MFC5178110.1"/>
    </source>
</evidence>
<reference evidence="3" key="1">
    <citation type="journal article" date="2019" name="Int. J. Syst. Evol. Microbiol.">
        <title>The Global Catalogue of Microorganisms (GCM) 10K type strain sequencing project: providing services to taxonomists for standard genome sequencing and annotation.</title>
        <authorList>
            <consortium name="The Broad Institute Genomics Platform"/>
            <consortium name="The Broad Institute Genome Sequencing Center for Infectious Disease"/>
            <person name="Wu L."/>
            <person name="Ma J."/>
        </authorList>
    </citation>
    <scope>NUCLEOTIDE SEQUENCE [LARGE SCALE GENOMIC DNA]</scope>
    <source>
        <strain evidence="3">DFY41</strain>
    </source>
</reference>
<dbReference type="Pfam" id="PF13845">
    <property type="entry name" value="Septum_form"/>
    <property type="match status" value="1"/>
</dbReference>
<evidence type="ECO:0000313" key="3">
    <source>
        <dbReference type="Proteomes" id="UP001596087"/>
    </source>
</evidence>
<gene>
    <name evidence="2" type="ORF">ACFPGP_15615</name>
</gene>